<keyword evidence="2" id="KW-1185">Reference proteome</keyword>
<accession>A0ABM9I942</accession>
<evidence type="ECO:0000313" key="1">
    <source>
        <dbReference type="EMBL" id="CAI8968907.1"/>
    </source>
</evidence>
<proteinExistence type="predicted"/>
<gene>
    <name evidence="1" type="ORF">MSZNOR_4833</name>
</gene>
<protein>
    <submittedName>
        <fullName evidence="1">Uncharacterized protein</fullName>
    </submittedName>
</protein>
<reference evidence="1 2" key="1">
    <citation type="submission" date="2023-03" db="EMBL/GenBank/DDBJ databases">
        <authorList>
            <person name="Pearce D."/>
        </authorList>
    </citation>
    <scope>NUCLEOTIDE SEQUENCE [LARGE SCALE GENOMIC DNA]</scope>
    <source>
        <strain evidence="1">Msz</strain>
    </source>
</reference>
<dbReference type="Proteomes" id="UP001162030">
    <property type="component" value="Chromosome"/>
</dbReference>
<name>A0ABM9I942_9GAMM</name>
<dbReference type="EMBL" id="OX458333">
    <property type="protein sequence ID" value="CAI8968907.1"/>
    <property type="molecule type" value="Genomic_DNA"/>
</dbReference>
<organism evidence="1 2">
    <name type="scientific">Methylocaldum szegediense</name>
    <dbReference type="NCBI Taxonomy" id="73780"/>
    <lineage>
        <taxon>Bacteria</taxon>
        <taxon>Pseudomonadati</taxon>
        <taxon>Pseudomonadota</taxon>
        <taxon>Gammaproteobacteria</taxon>
        <taxon>Methylococcales</taxon>
        <taxon>Methylococcaceae</taxon>
        <taxon>Methylocaldum</taxon>
    </lineage>
</organism>
<sequence>MSQCNSRLNNREWIETEIGLGSLNVSPRNSRLNNREWIETPSINSLEDMLSVTPGLITGSGLKRHT</sequence>
<evidence type="ECO:0000313" key="2">
    <source>
        <dbReference type="Proteomes" id="UP001162030"/>
    </source>
</evidence>